<gene>
    <name evidence="1" type="ORF">SFRICE_040670</name>
</gene>
<dbReference type="AlphaFoldDB" id="A0A2H1VMK3"/>
<sequence>MSTSAYPLGDKRRDVALVLVSIFEETHDVYIVQWHCYVHLFSSVGAVAMQLAAVQRVAGSIPARSNSLCDPQIVAPGLGVINRNESVFGALIGRFE</sequence>
<protein>
    <submittedName>
        <fullName evidence="1">SFRICE_040670</fullName>
    </submittedName>
</protein>
<accession>A0A2H1VMK3</accession>
<name>A0A2H1VMK3_SPOFR</name>
<reference evidence="1" key="1">
    <citation type="submission" date="2016-07" db="EMBL/GenBank/DDBJ databases">
        <authorList>
            <person name="Bretaudeau A."/>
        </authorList>
    </citation>
    <scope>NUCLEOTIDE SEQUENCE</scope>
    <source>
        <strain evidence="1">Rice</strain>
        <tissue evidence="1">Whole body</tissue>
    </source>
</reference>
<organism evidence="1">
    <name type="scientific">Spodoptera frugiperda</name>
    <name type="common">Fall armyworm</name>
    <dbReference type="NCBI Taxonomy" id="7108"/>
    <lineage>
        <taxon>Eukaryota</taxon>
        <taxon>Metazoa</taxon>
        <taxon>Ecdysozoa</taxon>
        <taxon>Arthropoda</taxon>
        <taxon>Hexapoda</taxon>
        <taxon>Insecta</taxon>
        <taxon>Pterygota</taxon>
        <taxon>Neoptera</taxon>
        <taxon>Endopterygota</taxon>
        <taxon>Lepidoptera</taxon>
        <taxon>Glossata</taxon>
        <taxon>Ditrysia</taxon>
        <taxon>Noctuoidea</taxon>
        <taxon>Noctuidae</taxon>
        <taxon>Amphipyrinae</taxon>
        <taxon>Spodoptera</taxon>
    </lineage>
</organism>
<proteinExistence type="predicted"/>
<evidence type="ECO:0000313" key="1">
    <source>
        <dbReference type="EMBL" id="SOQ42060.1"/>
    </source>
</evidence>
<dbReference type="EMBL" id="ODYU01003377">
    <property type="protein sequence ID" value="SOQ42060.1"/>
    <property type="molecule type" value="Genomic_DNA"/>
</dbReference>